<keyword evidence="2" id="KW-1185">Reference proteome</keyword>
<gene>
    <name evidence="1" type="ORF">Cflav_PD5735</name>
</gene>
<protein>
    <submittedName>
        <fullName evidence="1">Uncharacterized protein</fullName>
    </submittedName>
</protein>
<dbReference type="EMBL" id="ABOX02000002">
    <property type="protein sequence ID" value="EEF63100.1"/>
    <property type="molecule type" value="Genomic_DNA"/>
</dbReference>
<organism evidence="1 2">
    <name type="scientific">Pedosphaera parvula (strain Ellin514)</name>
    <dbReference type="NCBI Taxonomy" id="320771"/>
    <lineage>
        <taxon>Bacteria</taxon>
        <taxon>Pseudomonadati</taxon>
        <taxon>Verrucomicrobiota</taxon>
        <taxon>Pedosphaerae</taxon>
        <taxon>Pedosphaerales</taxon>
        <taxon>Pedosphaeraceae</taxon>
        <taxon>Pedosphaera</taxon>
    </lineage>
</organism>
<proteinExistence type="predicted"/>
<accession>B9XAR5</accession>
<sequence>MPKMQSIEVGKNGNVELGTAYTLRLYDRGKGITLLST</sequence>
<dbReference type="Proteomes" id="UP000003688">
    <property type="component" value="Unassembled WGS sequence"/>
</dbReference>
<reference evidence="1 2" key="1">
    <citation type="journal article" date="2011" name="J. Bacteriol.">
        <title>Genome sequence of 'Pedosphaera parvula' Ellin514, an aerobic Verrucomicrobial isolate from pasture soil.</title>
        <authorList>
            <person name="Kant R."/>
            <person name="van Passel M.W."/>
            <person name="Sangwan P."/>
            <person name="Palva A."/>
            <person name="Lucas S."/>
            <person name="Copeland A."/>
            <person name="Lapidus A."/>
            <person name="Glavina Del Rio T."/>
            <person name="Dalin E."/>
            <person name="Tice H."/>
            <person name="Bruce D."/>
            <person name="Goodwin L."/>
            <person name="Pitluck S."/>
            <person name="Chertkov O."/>
            <person name="Larimer F.W."/>
            <person name="Land M.L."/>
            <person name="Hauser L."/>
            <person name="Brettin T.S."/>
            <person name="Detter J.C."/>
            <person name="Han S."/>
            <person name="de Vos W.M."/>
            <person name="Janssen P.H."/>
            <person name="Smidt H."/>
        </authorList>
    </citation>
    <scope>NUCLEOTIDE SEQUENCE [LARGE SCALE GENOMIC DNA]</scope>
    <source>
        <strain evidence="1 2">Ellin514</strain>
    </source>
</reference>
<evidence type="ECO:0000313" key="1">
    <source>
        <dbReference type="EMBL" id="EEF63100.1"/>
    </source>
</evidence>
<dbReference type="STRING" id="320771.Cflav_PD5735"/>
<name>B9XAR5_PEDPL</name>
<comment type="caution">
    <text evidence="1">The sequence shown here is derived from an EMBL/GenBank/DDBJ whole genome shotgun (WGS) entry which is preliminary data.</text>
</comment>
<dbReference type="AlphaFoldDB" id="B9XAR5"/>
<evidence type="ECO:0000313" key="2">
    <source>
        <dbReference type="Proteomes" id="UP000003688"/>
    </source>
</evidence>